<feature type="binding site" evidence="6">
    <location>
        <position position="155"/>
    </location>
    <ligand>
        <name>FMN</name>
        <dbReference type="ChEBI" id="CHEBI:58210"/>
    </ligand>
</feature>
<dbReference type="InterPro" id="IPR036661">
    <property type="entry name" value="Luciferase-like_sf"/>
</dbReference>
<evidence type="ECO:0000256" key="5">
    <source>
        <dbReference type="ARBA" id="ARBA00033748"/>
    </source>
</evidence>
<feature type="binding site" evidence="6">
    <location>
        <position position="59"/>
    </location>
    <ligand>
        <name>FMN</name>
        <dbReference type="ChEBI" id="CHEBI:58210"/>
    </ligand>
</feature>
<organism evidence="8">
    <name type="scientific">Nocardia argentinensis</name>
    <dbReference type="NCBI Taxonomy" id="1311812"/>
    <lineage>
        <taxon>Bacteria</taxon>
        <taxon>Bacillati</taxon>
        <taxon>Actinomycetota</taxon>
        <taxon>Actinomycetes</taxon>
        <taxon>Mycobacteriales</taxon>
        <taxon>Nocardiaceae</taxon>
        <taxon>Nocardia</taxon>
    </lineage>
</organism>
<sequence>MNQQQRTLRLGACIDGPGGHIAAWRHPQTPADAQLDFAFHRRNAQALERAVFDAIFVADVVALWGTDVQHLSRTARNEHFEPLALLSAYAATTDHIGLVATATTTYNEPYDLARKFASLDHLSGGRAGWNVVTSAAPWESRNFGFPEHMEHDLRYARADEFIAVTNRLWTSGLEPIEHSGQFFSVPGPLNVSTSPQGRPVIFQAGASPVGRAFAARHGEVIFTRHTRLSDAQEFYADLKARAAGNGRSPNTIQIWPGLQPIVASTEAEAKDRLRQLQELMPDIVALRALQAQLGEVDLTEYPLDGPVPELPVTNNSRSTAQRWIDLARRENLTLRQLSVRTAGDIVAGTPEQLADHMETMFTQGAADGFLVDFPSLPSSLDDFVEHVVPELRRRKLLRTSYVDGTLRDNLGLTESALAGAR</sequence>
<protein>
    <submittedName>
        <fullName evidence="8">Pristinamycin IIA synthase subunit A</fullName>
    </submittedName>
</protein>
<keyword evidence="2 6" id="KW-0288">FMN</keyword>
<dbReference type="PANTHER" id="PTHR30011">
    <property type="entry name" value="ALKANESULFONATE MONOOXYGENASE-RELATED"/>
    <property type="match status" value="1"/>
</dbReference>
<accession>A0A3S7PZG8</accession>
<dbReference type="SUPFAM" id="SSF51679">
    <property type="entry name" value="Bacterial luciferase-like"/>
    <property type="match status" value="1"/>
</dbReference>
<reference evidence="8" key="1">
    <citation type="submission" date="2018-06" db="EMBL/GenBank/DDBJ databases">
        <title>Enzyme-Catalysed Bifurcated [4+2] and [4+6] Pericyclic Reactions in Streptoseomycin Biosynthesis.</title>
        <authorList>
            <person name="Wang K.B."/>
            <person name="Zhang B."/>
            <person name="Wang W."/>
            <person name="Ge H.M."/>
        </authorList>
    </citation>
    <scope>NUCLEOTIDE SEQUENCE</scope>
    <source>
        <strain evidence="8">ATCC 31306</strain>
    </source>
</reference>
<evidence type="ECO:0000256" key="2">
    <source>
        <dbReference type="ARBA" id="ARBA00022643"/>
    </source>
</evidence>
<evidence type="ECO:0000256" key="1">
    <source>
        <dbReference type="ARBA" id="ARBA00022630"/>
    </source>
</evidence>
<evidence type="ECO:0000256" key="4">
    <source>
        <dbReference type="ARBA" id="ARBA00023033"/>
    </source>
</evidence>
<dbReference type="PANTHER" id="PTHR30011:SF16">
    <property type="entry name" value="C2H2 FINGER DOMAIN TRANSCRIPTION FACTOR (EUROFUNG)-RELATED"/>
    <property type="match status" value="1"/>
</dbReference>
<feature type="binding site" evidence="6">
    <location>
        <position position="151"/>
    </location>
    <ligand>
        <name>FMN</name>
        <dbReference type="ChEBI" id="CHEBI:58210"/>
    </ligand>
</feature>
<feature type="binding site" evidence="6">
    <location>
        <position position="101"/>
    </location>
    <ligand>
        <name>FMN</name>
        <dbReference type="ChEBI" id="CHEBI:58210"/>
    </ligand>
</feature>
<evidence type="ECO:0000313" key="8">
    <source>
        <dbReference type="EMBL" id="AXG22410.1"/>
    </source>
</evidence>
<evidence type="ECO:0000259" key="7">
    <source>
        <dbReference type="Pfam" id="PF00296"/>
    </source>
</evidence>
<proteinExistence type="inferred from homology"/>
<dbReference type="CDD" id="cd01095">
    <property type="entry name" value="Nitrilotriacetate_monoxgenase"/>
    <property type="match status" value="1"/>
</dbReference>
<dbReference type="InterPro" id="IPR011251">
    <property type="entry name" value="Luciferase-like_dom"/>
</dbReference>
<dbReference type="InterPro" id="IPR016215">
    <property type="entry name" value="NTA_MOA"/>
</dbReference>
<feature type="binding site" evidence="6">
    <location>
        <position position="207"/>
    </location>
    <ligand>
        <name>FMN</name>
        <dbReference type="ChEBI" id="CHEBI:58210"/>
    </ligand>
</feature>
<keyword evidence="3" id="KW-0560">Oxidoreductase</keyword>
<dbReference type="GO" id="GO:0004497">
    <property type="term" value="F:monooxygenase activity"/>
    <property type="evidence" value="ECO:0007669"/>
    <property type="project" value="UniProtKB-KW"/>
</dbReference>
<comment type="similarity">
    <text evidence="5">Belongs to the NtaA/SnaA/DszA monooxygenase family.</text>
</comment>
<dbReference type="GO" id="GO:0016705">
    <property type="term" value="F:oxidoreductase activity, acting on paired donors, with incorporation or reduction of molecular oxygen"/>
    <property type="evidence" value="ECO:0007669"/>
    <property type="project" value="InterPro"/>
</dbReference>
<evidence type="ECO:0000256" key="6">
    <source>
        <dbReference type="PIRSR" id="PIRSR000337-1"/>
    </source>
</evidence>
<name>A0A3S7PZG8_9NOCA</name>
<dbReference type="EMBL" id="MH544245">
    <property type="protein sequence ID" value="AXG22410.1"/>
    <property type="molecule type" value="Genomic_DNA"/>
</dbReference>
<dbReference type="AlphaFoldDB" id="A0A3S7PZG8"/>
<gene>
    <name evidence="8" type="primary">ngnO2</name>
</gene>
<dbReference type="Gene3D" id="3.20.20.30">
    <property type="entry name" value="Luciferase-like domain"/>
    <property type="match status" value="1"/>
</dbReference>
<keyword evidence="1 6" id="KW-0285">Flavoprotein</keyword>
<dbReference type="Pfam" id="PF00296">
    <property type="entry name" value="Bac_luciferase"/>
    <property type="match status" value="1"/>
</dbReference>
<feature type="domain" description="Luciferase-like" evidence="7">
    <location>
        <begin position="19"/>
        <end position="365"/>
    </location>
</feature>
<dbReference type="InterPro" id="IPR051260">
    <property type="entry name" value="Diverse_substr_monoxygenases"/>
</dbReference>
<dbReference type="PIRSF" id="PIRSF000337">
    <property type="entry name" value="NTA_MOA"/>
    <property type="match status" value="1"/>
</dbReference>
<evidence type="ECO:0000256" key="3">
    <source>
        <dbReference type="ARBA" id="ARBA00023002"/>
    </source>
</evidence>
<keyword evidence="4" id="KW-0503">Monooxygenase</keyword>